<dbReference type="OrthoDB" id="3223244at2"/>
<comment type="subcellular location">
    <subcellularLocation>
        <location evidence="1">Cell membrane</location>
        <topology evidence="1">Multi-pass membrane protein</topology>
    </subcellularLocation>
</comment>
<feature type="transmembrane region" description="Helical" evidence="6">
    <location>
        <begin position="363"/>
        <end position="384"/>
    </location>
</feature>
<dbReference type="GO" id="GO:0005886">
    <property type="term" value="C:plasma membrane"/>
    <property type="evidence" value="ECO:0007669"/>
    <property type="project" value="UniProtKB-SubCell"/>
</dbReference>
<evidence type="ECO:0000256" key="4">
    <source>
        <dbReference type="ARBA" id="ARBA00022989"/>
    </source>
</evidence>
<feature type="transmembrane region" description="Helical" evidence="6">
    <location>
        <begin position="493"/>
        <end position="513"/>
    </location>
</feature>
<dbReference type="InterPro" id="IPR003838">
    <property type="entry name" value="ABC3_permease_C"/>
</dbReference>
<evidence type="ECO:0000313" key="8">
    <source>
        <dbReference type="EMBL" id="OZM73274.1"/>
    </source>
</evidence>
<dbReference type="InterPro" id="IPR038766">
    <property type="entry name" value="Membrane_comp_ABC_pdt"/>
</dbReference>
<protein>
    <recommendedName>
        <fullName evidence="7">ABC3 transporter permease C-terminal domain-containing protein</fullName>
    </recommendedName>
</protein>
<feature type="transmembrane region" description="Helical" evidence="6">
    <location>
        <begin position="715"/>
        <end position="739"/>
    </location>
</feature>
<accession>A0A263D462</accession>
<keyword evidence="2" id="KW-1003">Cell membrane</keyword>
<feature type="domain" description="ABC3 transporter permease C-terminal" evidence="7">
    <location>
        <begin position="273"/>
        <end position="390"/>
    </location>
</feature>
<feature type="transmembrane region" description="Helical" evidence="6">
    <location>
        <begin position="760"/>
        <end position="790"/>
    </location>
</feature>
<dbReference type="InParanoid" id="A0A263D462"/>
<sequence length="845" mass="86450">MLWIAIRTLRDRWLLFAGSFIALTFGVALVATTTLVISAAADAEPPESPAPGRFDAVAVVVRAEQRLDMEFRDGESTWVQSEPTAESVRVPVEAGARLASVDGVQELVPAHDFDVAVIAGSANALSGSGQNWSSARLAPYPLVDGKPPGPGTVVVADGVAKIGDELTVVTPAGDERVTVAGLVSAVAAGQPSGSPVFFADADAGRLSGAEGRVDAFGAFAAPGVAPQELASRLRAELPDQSWRTDTGATRADDGSVDPFEQATSDVTALMATAAVVAGFVSIFVVASTFAFTVAGRRNEIALLRTVGATPKQVRRMITGESVLVGMFASALGCALGPIFAPLLGDLLIGFGLAPAGFTVPTSGFMLLISFAVGVVVAVLGVSLASRRGAKVRPVEALRVAADEGKVMTASRWLIGLVFVAIAGVLLAVLPSAGAEGAVPVALVLTEVLVVALAALAPVFLPAVVWLAGLVMSRLAPTVGMLARENLRVGGRRTVSTAAPIMVTVAIAVSMLTIGTTIASSTVADQERTTSADVVVASYAAGISPASTERLQAVPGVRAVTAPVPTEIQAVQNDYSTTLSAAGVRPEQLLENFDLQVIDGSTQAFRNAAVVVDQETAEIAEWTAGAQVDVYLGDGTRTSVNVAAVVQSAGGLPGALLTDDLLQGHVDSPLAEAAYVSLDPGTDPGVLDGVVPGAQVQPIDGWLDMQADDAGKANRVVFLLLIGMALVYSGLAIANTLLMASGQRVRDVALLRLVGAKGRQITWMLLWETLTTIVVGVLLGAVAACVSVAGVLNAISVTNPAAHLSVPLTELIFVVVGCVAIALLASLLPAKLALRGRALDTATARQ</sequence>
<feature type="domain" description="ABC3 transporter permease C-terminal" evidence="7">
    <location>
        <begin position="719"/>
        <end position="834"/>
    </location>
</feature>
<dbReference type="EMBL" id="NKYE01000005">
    <property type="protein sequence ID" value="OZM73274.1"/>
    <property type="molecule type" value="Genomic_DNA"/>
</dbReference>
<evidence type="ECO:0000313" key="9">
    <source>
        <dbReference type="Proteomes" id="UP000242444"/>
    </source>
</evidence>
<dbReference type="PANTHER" id="PTHR30287">
    <property type="entry name" value="MEMBRANE COMPONENT OF PREDICTED ABC SUPERFAMILY METABOLITE UPTAKE TRANSPORTER"/>
    <property type="match status" value="1"/>
</dbReference>
<dbReference type="Proteomes" id="UP000242444">
    <property type="component" value="Unassembled WGS sequence"/>
</dbReference>
<keyword evidence="5 6" id="KW-0472">Membrane</keyword>
<feature type="transmembrane region" description="Helical" evidence="6">
    <location>
        <begin position="321"/>
        <end position="343"/>
    </location>
</feature>
<evidence type="ECO:0000256" key="6">
    <source>
        <dbReference type="SAM" id="Phobius"/>
    </source>
</evidence>
<evidence type="ECO:0000256" key="2">
    <source>
        <dbReference type="ARBA" id="ARBA00022475"/>
    </source>
</evidence>
<evidence type="ECO:0000256" key="5">
    <source>
        <dbReference type="ARBA" id="ARBA00023136"/>
    </source>
</evidence>
<feature type="transmembrane region" description="Helical" evidence="6">
    <location>
        <begin position="810"/>
        <end position="829"/>
    </location>
</feature>
<name>A0A263D462_9PSEU</name>
<dbReference type="Pfam" id="PF02687">
    <property type="entry name" value="FtsX"/>
    <property type="match status" value="2"/>
</dbReference>
<feature type="transmembrane region" description="Helical" evidence="6">
    <location>
        <begin position="449"/>
        <end position="472"/>
    </location>
</feature>
<organism evidence="8 9">
    <name type="scientific">Amycolatopsis antarctica</name>
    <dbReference type="NCBI Taxonomy" id="1854586"/>
    <lineage>
        <taxon>Bacteria</taxon>
        <taxon>Bacillati</taxon>
        <taxon>Actinomycetota</taxon>
        <taxon>Actinomycetes</taxon>
        <taxon>Pseudonocardiales</taxon>
        <taxon>Pseudonocardiaceae</taxon>
        <taxon>Amycolatopsis</taxon>
    </lineage>
</organism>
<proteinExistence type="predicted"/>
<feature type="transmembrane region" description="Helical" evidence="6">
    <location>
        <begin position="412"/>
        <end position="429"/>
    </location>
</feature>
<keyword evidence="4 6" id="KW-1133">Transmembrane helix</keyword>
<dbReference type="RefSeq" id="WP_094862529.1">
    <property type="nucleotide sequence ID" value="NZ_NKYE01000005.1"/>
</dbReference>
<feature type="transmembrane region" description="Helical" evidence="6">
    <location>
        <begin position="268"/>
        <end position="294"/>
    </location>
</feature>
<keyword evidence="3 6" id="KW-0812">Transmembrane</keyword>
<dbReference type="AlphaFoldDB" id="A0A263D462"/>
<evidence type="ECO:0000256" key="3">
    <source>
        <dbReference type="ARBA" id="ARBA00022692"/>
    </source>
</evidence>
<dbReference type="PANTHER" id="PTHR30287:SF1">
    <property type="entry name" value="INNER MEMBRANE PROTEIN"/>
    <property type="match status" value="1"/>
</dbReference>
<gene>
    <name evidence="8" type="ORF">CFN78_10475</name>
</gene>
<evidence type="ECO:0000259" key="7">
    <source>
        <dbReference type="Pfam" id="PF02687"/>
    </source>
</evidence>
<evidence type="ECO:0000256" key="1">
    <source>
        <dbReference type="ARBA" id="ARBA00004651"/>
    </source>
</evidence>
<keyword evidence="9" id="KW-1185">Reference proteome</keyword>
<comment type="caution">
    <text evidence="8">The sequence shown here is derived from an EMBL/GenBank/DDBJ whole genome shotgun (WGS) entry which is preliminary data.</text>
</comment>
<reference evidence="8 9" key="1">
    <citation type="submission" date="2017-07" db="EMBL/GenBank/DDBJ databases">
        <title>Amycolatopsis antarcticus sp. nov., isolated from the surface of an Antarcticus brown macroalga.</title>
        <authorList>
            <person name="Wang J."/>
            <person name="Leiva S."/>
            <person name="Huang J."/>
            <person name="Huang Y."/>
        </authorList>
    </citation>
    <scope>NUCLEOTIDE SEQUENCE [LARGE SCALE GENOMIC DNA]</scope>
    <source>
        <strain evidence="8 9">AU-G6</strain>
    </source>
</reference>